<organism evidence="3 4">
    <name type="scientific">Acanthamoeba castellanii (strain ATCC 30010 / Neff)</name>
    <dbReference type="NCBI Taxonomy" id="1257118"/>
    <lineage>
        <taxon>Eukaryota</taxon>
        <taxon>Amoebozoa</taxon>
        <taxon>Discosea</taxon>
        <taxon>Longamoebia</taxon>
        <taxon>Centramoebida</taxon>
        <taxon>Acanthamoebidae</taxon>
        <taxon>Acanthamoeba</taxon>
    </lineage>
</organism>
<feature type="transmembrane region" description="Helical" evidence="2">
    <location>
        <begin position="12"/>
        <end position="30"/>
    </location>
</feature>
<protein>
    <submittedName>
        <fullName evidence="3">Uncharacterized protein</fullName>
    </submittedName>
</protein>
<evidence type="ECO:0000256" key="1">
    <source>
        <dbReference type="SAM" id="MobiDB-lite"/>
    </source>
</evidence>
<dbReference type="Proteomes" id="UP000011083">
    <property type="component" value="Unassembled WGS sequence"/>
</dbReference>
<evidence type="ECO:0000313" key="3">
    <source>
        <dbReference type="EMBL" id="ELR25597.1"/>
    </source>
</evidence>
<keyword evidence="2" id="KW-1133">Transmembrane helix</keyword>
<gene>
    <name evidence="3" type="ORF">ACA1_027740</name>
</gene>
<evidence type="ECO:0000313" key="4">
    <source>
        <dbReference type="Proteomes" id="UP000011083"/>
    </source>
</evidence>
<proteinExistence type="predicted"/>
<keyword evidence="2" id="KW-0472">Membrane</keyword>
<dbReference type="AlphaFoldDB" id="L8HK70"/>
<dbReference type="KEGG" id="acan:ACA1_027740"/>
<dbReference type="EMBL" id="KB007801">
    <property type="protein sequence ID" value="ELR25597.1"/>
    <property type="molecule type" value="Genomic_DNA"/>
</dbReference>
<dbReference type="GeneID" id="14926661"/>
<keyword evidence="4" id="KW-1185">Reference proteome</keyword>
<reference evidence="3 4" key="1">
    <citation type="journal article" date="2013" name="Genome Biol.">
        <title>Genome of Acanthamoeba castellanii highlights extensive lateral gene transfer and early evolution of tyrosine kinase signaling.</title>
        <authorList>
            <person name="Clarke M."/>
            <person name="Lohan A.J."/>
            <person name="Liu B."/>
            <person name="Lagkouvardos I."/>
            <person name="Roy S."/>
            <person name="Zafar N."/>
            <person name="Bertelli C."/>
            <person name="Schilde C."/>
            <person name="Kianianmomeni A."/>
            <person name="Burglin T.R."/>
            <person name="Frech C."/>
            <person name="Turcotte B."/>
            <person name="Kopec K.O."/>
            <person name="Synnott J.M."/>
            <person name="Choo C."/>
            <person name="Paponov I."/>
            <person name="Finkler A."/>
            <person name="Soon Heng Tan C."/>
            <person name="Hutchins A.P."/>
            <person name="Weinmeier T."/>
            <person name="Rattei T."/>
            <person name="Chu J.S."/>
            <person name="Gimenez G."/>
            <person name="Irimia M."/>
            <person name="Rigden D.J."/>
            <person name="Fitzpatrick D.A."/>
            <person name="Lorenzo-Morales J."/>
            <person name="Bateman A."/>
            <person name="Chiu C.H."/>
            <person name="Tang P."/>
            <person name="Hegemann P."/>
            <person name="Fromm H."/>
            <person name="Raoult D."/>
            <person name="Greub G."/>
            <person name="Miranda-Saavedra D."/>
            <person name="Chen N."/>
            <person name="Nash P."/>
            <person name="Ginger M.L."/>
            <person name="Horn M."/>
            <person name="Schaap P."/>
            <person name="Caler L."/>
            <person name="Loftus B."/>
        </authorList>
    </citation>
    <scope>NUCLEOTIDE SEQUENCE [LARGE SCALE GENOMIC DNA]</scope>
    <source>
        <strain evidence="3 4">Neff</strain>
    </source>
</reference>
<feature type="compositionally biased region" description="Low complexity" evidence="1">
    <location>
        <begin position="64"/>
        <end position="89"/>
    </location>
</feature>
<feature type="region of interest" description="Disordered" evidence="1">
    <location>
        <begin position="64"/>
        <end position="102"/>
    </location>
</feature>
<dbReference type="RefSeq" id="XP_004357706.1">
    <property type="nucleotide sequence ID" value="XM_004357649.1"/>
</dbReference>
<evidence type="ECO:0000256" key="2">
    <source>
        <dbReference type="SAM" id="Phobius"/>
    </source>
</evidence>
<dbReference type="VEuPathDB" id="AmoebaDB:ACA1_027740"/>
<sequence>MNRVRGAIRSGLVLHTVAFVSGGLTMSALLSSSPISPASPSLYTLATTQPSHYSTPSSSLVSPSSGLSLASSTDPLSSPSSSASSQSQPPSSPTPAAEEEATASIQPKYTFSTPHFALGDLPLFAKAKVRLGELFTGLRDEEWKHTNVALGISLQLRRSPKTVDEIEEERYWQESEEEEEEEW</sequence>
<keyword evidence="2" id="KW-0812">Transmembrane</keyword>
<accession>L8HK70</accession>
<name>L8HK70_ACACF</name>